<protein>
    <recommendedName>
        <fullName evidence="3">HEAT repeat domain-containing protein</fullName>
    </recommendedName>
</protein>
<gene>
    <name evidence="1" type="ORF">EZH24_06915</name>
</gene>
<reference evidence="1 2" key="1">
    <citation type="journal article" date="2019" name="Anaerobe">
        <title>Brachyspira catarrhinii sp. nov., an anaerobic intestinal spirochaete isolated from vervet monkeys may have been misidentified as Brachyspira aalborgi in previous studies.</title>
        <authorList>
            <person name="Phillips N.D."/>
            <person name="La T."/>
            <person name="Hampson D.J."/>
        </authorList>
    </citation>
    <scope>NUCLEOTIDE SEQUENCE [LARGE SCALE GENOMIC DNA]</scope>
    <source>
        <strain evidence="1 2">Z12</strain>
    </source>
</reference>
<evidence type="ECO:0008006" key="3">
    <source>
        <dbReference type="Google" id="ProtNLM"/>
    </source>
</evidence>
<dbReference type="Proteomes" id="UP000310168">
    <property type="component" value="Unassembled WGS sequence"/>
</dbReference>
<accession>A0ABY2TQT2</accession>
<comment type="caution">
    <text evidence="1">The sequence shown here is derived from an EMBL/GenBank/DDBJ whole genome shotgun (WGS) entry which is preliminary data.</text>
</comment>
<evidence type="ECO:0000313" key="2">
    <source>
        <dbReference type="Proteomes" id="UP000310168"/>
    </source>
</evidence>
<dbReference type="EMBL" id="SJDU01000158">
    <property type="protein sequence ID" value="TKZ35124.1"/>
    <property type="molecule type" value="Genomic_DNA"/>
</dbReference>
<organism evidence="1 2">
    <name type="scientific">Brachyspira catarrhinii</name>
    <dbReference type="NCBI Taxonomy" id="2528966"/>
    <lineage>
        <taxon>Bacteria</taxon>
        <taxon>Pseudomonadati</taxon>
        <taxon>Spirochaetota</taxon>
        <taxon>Spirochaetia</taxon>
        <taxon>Brachyspirales</taxon>
        <taxon>Brachyspiraceae</taxon>
        <taxon>Brachyspira</taxon>
    </lineage>
</organism>
<name>A0ABY2TQT2_9SPIR</name>
<evidence type="ECO:0000313" key="1">
    <source>
        <dbReference type="EMBL" id="TKZ35124.1"/>
    </source>
</evidence>
<proteinExistence type="predicted"/>
<sequence length="64" mass="7511">MKKILSELESEDKRKRLNALDKLSEIVFDVDRITVIKALKPHILDWDEDVRAKVSSVLKLYTEQ</sequence>
<keyword evidence="2" id="KW-1185">Reference proteome</keyword>